<dbReference type="PANTHER" id="PTHR42834">
    <property type="entry name" value="ENDONUCLEASE/EXONUCLEASE/PHOSPHATASE FAMILY PROTEIN (AFU_ORTHOLOGUE AFUA_3G09210)"/>
    <property type="match status" value="1"/>
</dbReference>
<organism evidence="2 3">
    <name type="scientific">Acrasis kona</name>
    <dbReference type="NCBI Taxonomy" id="1008807"/>
    <lineage>
        <taxon>Eukaryota</taxon>
        <taxon>Discoba</taxon>
        <taxon>Heterolobosea</taxon>
        <taxon>Tetramitia</taxon>
        <taxon>Eutetramitia</taxon>
        <taxon>Acrasidae</taxon>
        <taxon>Acrasis</taxon>
    </lineage>
</organism>
<reference evidence="2 3" key="1">
    <citation type="submission" date="2024-03" db="EMBL/GenBank/DDBJ databases">
        <title>The Acrasis kona genome and developmental transcriptomes reveal deep origins of eukaryotic multicellular pathways.</title>
        <authorList>
            <person name="Sheikh S."/>
            <person name="Fu C.-J."/>
            <person name="Brown M.W."/>
            <person name="Baldauf S.L."/>
        </authorList>
    </citation>
    <scope>NUCLEOTIDE SEQUENCE [LARGE SCALE GENOMIC DNA]</scope>
    <source>
        <strain evidence="2 3">ATCC MYA-3509</strain>
    </source>
</reference>
<sequence>MSGGESSRDDSVKNITNNKETYELRLGQFNVLNLQKENVTFYHGSRFTPDQVVEKVNWIGDQLKKMKACIVGFEEVFDHNTLLRATRASGLYKDSEVYTANANGHSPTVGLASKFPVLNTQSIIDFPKSALMEYNHIQIPITKFSRPVLRASIQLPYHITATVFVVHSKSKKPMVPKEHRHEQKSKSMGSALSLLVRTAEAVALRHIIIDELENNKNCPLILLGDLNDDVHSVTTEIISGTQPWKSLPTKMKNAIWETLLWSTSEIQVRTMSRDVQYSHIHNGRYDVLDHIMVSGHFVRSNPKYIGAVQYVQMFNDHLVDETLLDESPPEIESDHGQVVTAVKLFSERCTKKSKKATEEEDSDD</sequence>
<gene>
    <name evidence="2" type="ORF">AKO1_006391</name>
</gene>
<dbReference type="Pfam" id="PF03372">
    <property type="entry name" value="Exo_endo_phos"/>
    <property type="match status" value="1"/>
</dbReference>
<evidence type="ECO:0000259" key="1">
    <source>
        <dbReference type="Pfam" id="PF03372"/>
    </source>
</evidence>
<name>A0AAW2YJA2_9EUKA</name>
<proteinExistence type="predicted"/>
<dbReference type="SUPFAM" id="SSF56219">
    <property type="entry name" value="DNase I-like"/>
    <property type="match status" value="1"/>
</dbReference>
<dbReference type="InterPro" id="IPR005135">
    <property type="entry name" value="Endo/exonuclease/phosphatase"/>
</dbReference>
<keyword evidence="3" id="KW-1185">Reference proteome</keyword>
<feature type="domain" description="Endonuclease/exonuclease/phosphatase" evidence="1">
    <location>
        <begin position="60"/>
        <end position="302"/>
    </location>
</feature>
<comment type="caution">
    <text evidence="2">The sequence shown here is derived from an EMBL/GenBank/DDBJ whole genome shotgun (WGS) entry which is preliminary data.</text>
</comment>
<dbReference type="Proteomes" id="UP001431209">
    <property type="component" value="Unassembled WGS sequence"/>
</dbReference>
<dbReference type="EMBL" id="JAOPGA020000133">
    <property type="protein sequence ID" value="KAL0477040.1"/>
    <property type="molecule type" value="Genomic_DNA"/>
</dbReference>
<protein>
    <submittedName>
        <fullName evidence="2">Ycf2-A</fullName>
    </submittedName>
</protein>
<accession>A0AAW2YJA2</accession>
<evidence type="ECO:0000313" key="2">
    <source>
        <dbReference type="EMBL" id="KAL0477040.1"/>
    </source>
</evidence>
<dbReference type="InterPro" id="IPR036691">
    <property type="entry name" value="Endo/exonu/phosph_ase_sf"/>
</dbReference>
<evidence type="ECO:0000313" key="3">
    <source>
        <dbReference type="Proteomes" id="UP001431209"/>
    </source>
</evidence>
<dbReference type="PANTHER" id="PTHR42834:SF1">
    <property type="entry name" value="ENDONUCLEASE_EXONUCLEASE_PHOSPHATASE FAMILY PROTEIN (AFU_ORTHOLOGUE AFUA_3G09210)"/>
    <property type="match status" value="1"/>
</dbReference>
<dbReference type="AlphaFoldDB" id="A0AAW2YJA2"/>
<dbReference type="GO" id="GO:0003824">
    <property type="term" value="F:catalytic activity"/>
    <property type="evidence" value="ECO:0007669"/>
    <property type="project" value="InterPro"/>
</dbReference>
<dbReference type="Gene3D" id="3.60.10.10">
    <property type="entry name" value="Endonuclease/exonuclease/phosphatase"/>
    <property type="match status" value="1"/>
</dbReference>